<dbReference type="InterPro" id="IPR039993">
    <property type="entry name" value="NDUFB10"/>
</dbReference>
<reference evidence="10" key="1">
    <citation type="submission" date="2022-12" db="EMBL/GenBank/DDBJ databases">
        <title>Chromosome-level genome assembly of the bean flower thrips Megalurothrips usitatus.</title>
        <authorList>
            <person name="Ma L."/>
            <person name="Liu Q."/>
            <person name="Li H."/>
            <person name="Cai W."/>
        </authorList>
    </citation>
    <scope>NUCLEOTIDE SEQUENCE</scope>
    <source>
        <strain evidence="10">Cailab_2022a</strain>
    </source>
</reference>
<comment type="caution">
    <text evidence="10">The sequence shown here is derived from an EMBL/GenBank/DDBJ whole genome shotgun (WGS) entry which is preliminary data.</text>
</comment>
<evidence type="ECO:0000256" key="5">
    <source>
        <dbReference type="ARBA" id="ARBA00022660"/>
    </source>
</evidence>
<keyword evidence="8" id="KW-0496">Mitochondrion</keyword>
<dbReference type="AlphaFoldDB" id="A0AAV7XTK7"/>
<name>A0AAV7XTK7_9NEOP</name>
<evidence type="ECO:0000256" key="7">
    <source>
        <dbReference type="ARBA" id="ARBA00022982"/>
    </source>
</evidence>
<dbReference type="Proteomes" id="UP001075354">
    <property type="component" value="Chromosome 5"/>
</dbReference>
<keyword evidence="4" id="KW-0813">Transport</keyword>
<dbReference type="GO" id="GO:0005743">
    <property type="term" value="C:mitochondrial inner membrane"/>
    <property type="evidence" value="ECO:0007669"/>
    <property type="project" value="UniProtKB-SubCell"/>
</dbReference>
<keyword evidence="5" id="KW-0679">Respiratory chain</keyword>
<evidence type="ECO:0000313" key="11">
    <source>
        <dbReference type="Proteomes" id="UP001075354"/>
    </source>
</evidence>
<keyword evidence="9" id="KW-0472">Membrane</keyword>
<accession>A0AAV7XTK7</accession>
<dbReference type="InterPro" id="IPR019377">
    <property type="entry name" value="NADH_UbQ_OxRdtase_su10"/>
</dbReference>
<evidence type="ECO:0000256" key="2">
    <source>
        <dbReference type="ARBA" id="ARBA00008317"/>
    </source>
</evidence>
<dbReference type="EMBL" id="JAPTSV010000005">
    <property type="protein sequence ID" value="KAJ1528066.1"/>
    <property type="molecule type" value="Genomic_DNA"/>
</dbReference>
<organism evidence="10 11">
    <name type="scientific">Megalurothrips usitatus</name>
    <name type="common">bean blossom thrips</name>
    <dbReference type="NCBI Taxonomy" id="439358"/>
    <lineage>
        <taxon>Eukaryota</taxon>
        <taxon>Metazoa</taxon>
        <taxon>Ecdysozoa</taxon>
        <taxon>Arthropoda</taxon>
        <taxon>Hexapoda</taxon>
        <taxon>Insecta</taxon>
        <taxon>Pterygota</taxon>
        <taxon>Neoptera</taxon>
        <taxon>Paraneoptera</taxon>
        <taxon>Thysanoptera</taxon>
        <taxon>Terebrantia</taxon>
        <taxon>Thripoidea</taxon>
        <taxon>Thripidae</taxon>
        <taxon>Megalurothrips</taxon>
    </lineage>
</organism>
<evidence type="ECO:0000256" key="3">
    <source>
        <dbReference type="ARBA" id="ARBA00014109"/>
    </source>
</evidence>
<protein>
    <recommendedName>
        <fullName evidence="3">NADH dehydrogenase [ubiquinone] 1 beta subcomplex subunit 10</fullName>
    </recommendedName>
</protein>
<evidence type="ECO:0000256" key="1">
    <source>
        <dbReference type="ARBA" id="ARBA00004443"/>
    </source>
</evidence>
<evidence type="ECO:0000256" key="9">
    <source>
        <dbReference type="ARBA" id="ARBA00023136"/>
    </source>
</evidence>
<keyword evidence="11" id="KW-1185">Reference proteome</keyword>
<proteinExistence type="inferred from homology"/>
<evidence type="ECO:0000256" key="8">
    <source>
        <dbReference type="ARBA" id="ARBA00023128"/>
    </source>
</evidence>
<dbReference type="PANTHER" id="PTHR13094:SF1">
    <property type="entry name" value="NADH DEHYDROGENASE [UBIQUINONE] 1 BETA SUBCOMPLEX SUBUNIT 10"/>
    <property type="match status" value="1"/>
</dbReference>
<keyword evidence="7" id="KW-0249">Electron transport</keyword>
<evidence type="ECO:0000313" key="10">
    <source>
        <dbReference type="EMBL" id="KAJ1528066.1"/>
    </source>
</evidence>
<dbReference type="GO" id="GO:0045271">
    <property type="term" value="C:respiratory chain complex I"/>
    <property type="evidence" value="ECO:0007669"/>
    <property type="project" value="UniProtKB-ARBA"/>
</dbReference>
<sequence>MPSEEPNSYFLKFMYAMGRAIDGPVTWWRESIVVPNQQKYYWYHRKYPRVPTVDQCYNDDPVCIFEADRQLQRDRGVDGQIVSILRQRAENCVQYHGGQGVNALRECQPLWDTYGEAAGNYFCKYGDLGYDPSSKDVYMKQKHRLIWERRYGKVGSGMTPKE</sequence>
<dbReference type="Pfam" id="PF10249">
    <property type="entry name" value="NDUFB10"/>
    <property type="match status" value="1"/>
</dbReference>
<evidence type="ECO:0000256" key="6">
    <source>
        <dbReference type="ARBA" id="ARBA00022792"/>
    </source>
</evidence>
<dbReference type="PANTHER" id="PTHR13094">
    <property type="entry name" value="NADH-UBIQUINONE OXIDOREDUCTASE PDSW SUBUNIT"/>
    <property type="match status" value="1"/>
</dbReference>
<comment type="subcellular location">
    <subcellularLocation>
        <location evidence="1">Mitochondrion inner membrane</location>
        <topology evidence="1">Peripheral membrane protein</topology>
        <orientation evidence="1">Matrix side</orientation>
    </subcellularLocation>
</comment>
<comment type="similarity">
    <text evidence="2">Belongs to the complex I NDUFB10 subunit family.</text>
</comment>
<keyword evidence="6" id="KW-0999">Mitochondrion inner membrane</keyword>
<gene>
    <name evidence="10" type="ORF">ONE63_007984</name>
</gene>
<evidence type="ECO:0000256" key="4">
    <source>
        <dbReference type="ARBA" id="ARBA00022448"/>
    </source>
</evidence>